<feature type="compositionally biased region" description="Polar residues" evidence="1">
    <location>
        <begin position="33"/>
        <end position="45"/>
    </location>
</feature>
<feature type="region of interest" description="Disordered" evidence="1">
    <location>
        <begin position="19"/>
        <end position="54"/>
    </location>
</feature>
<gene>
    <name evidence="3" type="ORF">Agabi119p4_6143</name>
</gene>
<comment type="caution">
    <text evidence="3">The sequence shown here is derived from an EMBL/GenBank/DDBJ whole genome shotgun (WGS) entry which is preliminary data.</text>
</comment>
<dbReference type="AlphaFoldDB" id="A0A8H7F1A3"/>
<dbReference type="EMBL" id="JABXXO010000008">
    <property type="protein sequence ID" value="KAF7771832.1"/>
    <property type="molecule type" value="Genomic_DNA"/>
</dbReference>
<keyword evidence="2" id="KW-0472">Membrane</keyword>
<proteinExistence type="predicted"/>
<keyword evidence="2" id="KW-1133">Transmembrane helix</keyword>
<evidence type="ECO:0000313" key="3">
    <source>
        <dbReference type="EMBL" id="KAF7771832.1"/>
    </source>
</evidence>
<feature type="transmembrane region" description="Helical" evidence="2">
    <location>
        <begin position="220"/>
        <end position="244"/>
    </location>
</feature>
<evidence type="ECO:0000313" key="4">
    <source>
        <dbReference type="Proteomes" id="UP000629468"/>
    </source>
</evidence>
<protein>
    <submittedName>
        <fullName evidence="3">Uncharacterized protein</fullName>
    </submittedName>
</protein>
<evidence type="ECO:0000256" key="1">
    <source>
        <dbReference type="SAM" id="MobiDB-lite"/>
    </source>
</evidence>
<reference evidence="3 4" key="1">
    <citation type="journal article" name="Sci. Rep.">
        <title>Telomere-to-telomere assembled and centromere annotated genomes of the two main subspecies of the button mushroom Agaricus bisporus reveal especially polymorphic chromosome ends.</title>
        <authorList>
            <person name="Sonnenberg A.S.M."/>
            <person name="Sedaghat-Telgerd N."/>
            <person name="Lavrijssen B."/>
            <person name="Ohm R.A."/>
            <person name="Hendrickx P.M."/>
            <person name="Scholtmeijer K."/>
            <person name="Baars J.J.P."/>
            <person name="van Peer A."/>
        </authorList>
    </citation>
    <scope>NUCLEOTIDE SEQUENCE [LARGE SCALE GENOMIC DNA]</scope>
    <source>
        <strain evidence="3 4">H119_p4</strain>
    </source>
</reference>
<sequence length="283" mass="31296">MDCAPLDGAVALQESTTLMAGRLTRNKSKPPSHQRPSNEPSAETNTGDHSRGTCQPRVCRRDEYLFGFASNDTLPPLCPRHGPDSYFCPDNGGGCQVANPPGSDCELARDEQCAPPSHSDGQSVCLNQKCMYANATLFSPCVMENTTYTFQASYSRTSHTVSVVRHTCASHTLHCDPSTLTCVTSKKIGEACEADFQCETVTCERGVCYPRADSPNQVPVWQVLITVIAIITAMIVTIFVLIFNHRRRKLKEFRELREYYVEQLILRRTIIAMHTTAIEGGKS</sequence>
<dbReference type="Proteomes" id="UP000629468">
    <property type="component" value="Unassembled WGS sequence"/>
</dbReference>
<accession>A0A8H7F1A3</accession>
<organism evidence="3 4">
    <name type="scientific">Agaricus bisporus var. burnettii</name>
    <dbReference type="NCBI Taxonomy" id="192524"/>
    <lineage>
        <taxon>Eukaryota</taxon>
        <taxon>Fungi</taxon>
        <taxon>Dikarya</taxon>
        <taxon>Basidiomycota</taxon>
        <taxon>Agaricomycotina</taxon>
        <taxon>Agaricomycetes</taxon>
        <taxon>Agaricomycetidae</taxon>
        <taxon>Agaricales</taxon>
        <taxon>Agaricineae</taxon>
        <taxon>Agaricaceae</taxon>
        <taxon>Agaricus</taxon>
    </lineage>
</organism>
<name>A0A8H7F1A3_AGABI</name>
<evidence type="ECO:0000256" key="2">
    <source>
        <dbReference type="SAM" id="Phobius"/>
    </source>
</evidence>
<keyword evidence="2" id="KW-0812">Transmembrane</keyword>